<dbReference type="SUPFAM" id="SSF51182">
    <property type="entry name" value="RmlC-like cupins"/>
    <property type="match status" value="1"/>
</dbReference>
<dbReference type="InterPro" id="IPR009327">
    <property type="entry name" value="Cupin_DUF985"/>
</dbReference>
<dbReference type="Pfam" id="PF06172">
    <property type="entry name" value="Cupin_5"/>
    <property type="match status" value="1"/>
</dbReference>
<evidence type="ECO:0000313" key="3">
    <source>
        <dbReference type="Proteomes" id="UP000186917"/>
    </source>
</evidence>
<dbReference type="InterPro" id="IPR039935">
    <property type="entry name" value="YML079W-like"/>
</dbReference>
<dbReference type="PANTHER" id="PTHR33387">
    <property type="entry name" value="RMLC-LIKE JELLY ROLL FOLD PROTEIN"/>
    <property type="match status" value="1"/>
</dbReference>
<accession>A0A173MEG9</accession>
<dbReference type="EMBL" id="FTOR01000017">
    <property type="protein sequence ID" value="SIT34575.1"/>
    <property type="molecule type" value="Genomic_DNA"/>
</dbReference>
<proteinExistence type="predicted"/>
<dbReference type="Gene3D" id="2.60.120.10">
    <property type="entry name" value="Jelly Rolls"/>
    <property type="match status" value="1"/>
</dbReference>
<feature type="domain" description="DUF985" evidence="1">
    <location>
        <begin position="5"/>
        <end position="151"/>
    </location>
</feature>
<name>A0A173MEG9_9BACT</name>
<dbReference type="PANTHER" id="PTHR33387:SF3">
    <property type="entry name" value="DUF985 DOMAIN-CONTAINING PROTEIN"/>
    <property type="match status" value="1"/>
</dbReference>
<dbReference type="STRING" id="477680.SAMN05421788_11746"/>
<dbReference type="CDD" id="cd06121">
    <property type="entry name" value="cupin_YML079wp"/>
    <property type="match status" value="1"/>
</dbReference>
<protein>
    <recommendedName>
        <fullName evidence="1">DUF985 domain-containing protein</fullName>
    </recommendedName>
</protein>
<keyword evidence="3" id="KW-1185">Reference proteome</keyword>
<gene>
    <name evidence="2" type="ORF">SAMN05421788_11746</name>
</gene>
<dbReference type="Proteomes" id="UP000186917">
    <property type="component" value="Unassembled WGS sequence"/>
</dbReference>
<dbReference type="InterPro" id="IPR014710">
    <property type="entry name" value="RmlC-like_jellyroll"/>
</dbReference>
<organism evidence="2 3">
    <name type="scientific">Filimonas lacunae</name>
    <dbReference type="NCBI Taxonomy" id="477680"/>
    <lineage>
        <taxon>Bacteria</taxon>
        <taxon>Pseudomonadati</taxon>
        <taxon>Bacteroidota</taxon>
        <taxon>Chitinophagia</taxon>
        <taxon>Chitinophagales</taxon>
        <taxon>Chitinophagaceae</taxon>
        <taxon>Filimonas</taxon>
    </lineage>
</organism>
<dbReference type="RefSeq" id="WP_076382798.1">
    <property type="nucleotide sequence ID" value="NZ_AP017422.1"/>
</dbReference>
<dbReference type="KEGG" id="fln:FLA_1891"/>
<dbReference type="AlphaFoldDB" id="A0A173MEG9"/>
<sequence length="177" mass="20005">MATVKEIIEWYNMQPNDAEGGYYAEVHTSDISLPDNVLPGFPPLKGGRSLYSAIYYMLPSGETSVLHRVTGDMLYHFYSGLPVEMLLLYPPGSKKEYELCVFGNILERGSHPMKMIPGGTWMGSRLLTSHVEDYAFMGVSLMPGFNPADYTIGKREELIKEYPNQADLIKKFTRDSY</sequence>
<reference evidence="3" key="1">
    <citation type="submission" date="2017-01" db="EMBL/GenBank/DDBJ databases">
        <authorList>
            <person name="Varghese N."/>
            <person name="Submissions S."/>
        </authorList>
    </citation>
    <scope>NUCLEOTIDE SEQUENCE [LARGE SCALE GENOMIC DNA]</scope>
    <source>
        <strain evidence="3">DSM 21054</strain>
    </source>
</reference>
<dbReference type="InterPro" id="IPR011051">
    <property type="entry name" value="RmlC_Cupin_sf"/>
</dbReference>
<evidence type="ECO:0000313" key="2">
    <source>
        <dbReference type="EMBL" id="SIT34575.1"/>
    </source>
</evidence>
<evidence type="ECO:0000259" key="1">
    <source>
        <dbReference type="Pfam" id="PF06172"/>
    </source>
</evidence>